<protein>
    <submittedName>
        <fullName evidence="1">Uncharacterized protein</fullName>
    </submittedName>
</protein>
<dbReference type="EMBL" id="GBRH01180743">
    <property type="protein sequence ID" value="JAE17153.1"/>
    <property type="molecule type" value="Transcribed_RNA"/>
</dbReference>
<reference evidence="1" key="1">
    <citation type="submission" date="2014-09" db="EMBL/GenBank/DDBJ databases">
        <authorList>
            <person name="Magalhaes I.L.F."/>
            <person name="Oliveira U."/>
            <person name="Santos F.R."/>
            <person name="Vidigal T.H.D.A."/>
            <person name="Brescovit A.D."/>
            <person name="Santos A.J."/>
        </authorList>
    </citation>
    <scope>NUCLEOTIDE SEQUENCE</scope>
    <source>
        <tissue evidence="1">Shoot tissue taken approximately 20 cm above the soil surface</tissue>
    </source>
</reference>
<proteinExistence type="predicted"/>
<organism evidence="1">
    <name type="scientific">Arundo donax</name>
    <name type="common">Giant reed</name>
    <name type="synonym">Donax arundinaceus</name>
    <dbReference type="NCBI Taxonomy" id="35708"/>
    <lineage>
        <taxon>Eukaryota</taxon>
        <taxon>Viridiplantae</taxon>
        <taxon>Streptophyta</taxon>
        <taxon>Embryophyta</taxon>
        <taxon>Tracheophyta</taxon>
        <taxon>Spermatophyta</taxon>
        <taxon>Magnoliopsida</taxon>
        <taxon>Liliopsida</taxon>
        <taxon>Poales</taxon>
        <taxon>Poaceae</taxon>
        <taxon>PACMAD clade</taxon>
        <taxon>Arundinoideae</taxon>
        <taxon>Arundineae</taxon>
        <taxon>Arundo</taxon>
    </lineage>
</organism>
<reference evidence="1" key="2">
    <citation type="journal article" date="2015" name="Data Brief">
        <title>Shoot transcriptome of the giant reed, Arundo donax.</title>
        <authorList>
            <person name="Barrero R.A."/>
            <person name="Guerrero F.D."/>
            <person name="Moolhuijzen P."/>
            <person name="Goolsby J.A."/>
            <person name="Tidwell J."/>
            <person name="Bellgard S.E."/>
            <person name="Bellgard M.I."/>
        </authorList>
    </citation>
    <scope>NUCLEOTIDE SEQUENCE</scope>
    <source>
        <tissue evidence="1">Shoot tissue taken approximately 20 cm above the soil surface</tissue>
    </source>
</reference>
<evidence type="ECO:0000313" key="1">
    <source>
        <dbReference type="EMBL" id="JAE17153.1"/>
    </source>
</evidence>
<accession>A0A0A9G918</accession>
<sequence length="32" mass="3982">MSYTTQVHNTQRTECSSDSVWVFTFFWIYFRN</sequence>
<name>A0A0A9G918_ARUDO</name>
<dbReference type="AlphaFoldDB" id="A0A0A9G918"/>